<dbReference type="Gene3D" id="1.10.10.10">
    <property type="entry name" value="Winged helix-like DNA-binding domain superfamily/Winged helix DNA-binding domain"/>
    <property type="match status" value="1"/>
</dbReference>
<feature type="domain" description="HTH marR-type" evidence="4">
    <location>
        <begin position="5"/>
        <end position="137"/>
    </location>
</feature>
<dbReference type="PROSITE" id="PS01117">
    <property type="entry name" value="HTH_MARR_1"/>
    <property type="match status" value="1"/>
</dbReference>
<dbReference type="GO" id="GO:0003677">
    <property type="term" value="F:DNA binding"/>
    <property type="evidence" value="ECO:0007669"/>
    <property type="project" value="UniProtKB-KW"/>
</dbReference>
<proteinExistence type="predicted"/>
<dbReference type="AlphaFoldDB" id="A0A239DCE7"/>
<reference evidence="5 6" key="1">
    <citation type="submission" date="2017-06" db="EMBL/GenBank/DDBJ databases">
        <authorList>
            <person name="Kim H.J."/>
            <person name="Triplett B.A."/>
        </authorList>
    </citation>
    <scope>NUCLEOTIDE SEQUENCE [LARGE SCALE GENOMIC DNA]</scope>
    <source>
        <strain evidence="5 6">SCA</strain>
    </source>
</reference>
<name>A0A239DCE7_9FIRM</name>
<dbReference type="SMART" id="SM00347">
    <property type="entry name" value="HTH_MARR"/>
    <property type="match status" value="1"/>
</dbReference>
<dbReference type="PANTHER" id="PTHR42756:SF2">
    <property type="entry name" value="MARR FAMILY REGULATORY PROTEIN"/>
    <property type="match status" value="1"/>
</dbReference>
<dbReference type="InterPro" id="IPR000835">
    <property type="entry name" value="HTH_MarR-typ"/>
</dbReference>
<evidence type="ECO:0000256" key="3">
    <source>
        <dbReference type="ARBA" id="ARBA00023163"/>
    </source>
</evidence>
<keyword evidence="6" id="KW-1185">Reference proteome</keyword>
<dbReference type="SUPFAM" id="SSF46785">
    <property type="entry name" value="Winged helix' DNA-binding domain"/>
    <property type="match status" value="1"/>
</dbReference>
<accession>A0A239DCE7</accession>
<keyword evidence="1" id="KW-0805">Transcription regulation</keyword>
<evidence type="ECO:0000259" key="4">
    <source>
        <dbReference type="PROSITE" id="PS50995"/>
    </source>
</evidence>
<dbReference type="OrthoDB" id="6400170at2"/>
<dbReference type="Proteomes" id="UP000198304">
    <property type="component" value="Unassembled WGS sequence"/>
</dbReference>
<dbReference type="InterPro" id="IPR036390">
    <property type="entry name" value="WH_DNA-bd_sf"/>
</dbReference>
<dbReference type="InterPro" id="IPR036388">
    <property type="entry name" value="WH-like_DNA-bd_sf"/>
</dbReference>
<dbReference type="PROSITE" id="PS50995">
    <property type="entry name" value="HTH_MARR_2"/>
    <property type="match status" value="1"/>
</dbReference>
<dbReference type="InterPro" id="IPR023187">
    <property type="entry name" value="Tscrpt_reg_MarR-type_CS"/>
</dbReference>
<organism evidence="5 6">
    <name type="scientific">Anaerovirgula multivorans</name>
    <dbReference type="NCBI Taxonomy" id="312168"/>
    <lineage>
        <taxon>Bacteria</taxon>
        <taxon>Bacillati</taxon>
        <taxon>Bacillota</taxon>
        <taxon>Clostridia</taxon>
        <taxon>Peptostreptococcales</taxon>
        <taxon>Natronincolaceae</taxon>
        <taxon>Anaerovirgula</taxon>
    </lineage>
</organism>
<keyword evidence="3" id="KW-0804">Transcription</keyword>
<dbReference type="PRINTS" id="PR00598">
    <property type="entry name" value="HTHMARR"/>
</dbReference>
<dbReference type="EMBL" id="FZOJ01000007">
    <property type="protein sequence ID" value="SNS29323.1"/>
    <property type="molecule type" value="Genomic_DNA"/>
</dbReference>
<gene>
    <name evidence="5" type="ORF">SAMN05446037_100779</name>
</gene>
<evidence type="ECO:0000256" key="1">
    <source>
        <dbReference type="ARBA" id="ARBA00023015"/>
    </source>
</evidence>
<dbReference type="GO" id="GO:0003700">
    <property type="term" value="F:DNA-binding transcription factor activity"/>
    <property type="evidence" value="ECO:0007669"/>
    <property type="project" value="InterPro"/>
</dbReference>
<dbReference type="Pfam" id="PF01047">
    <property type="entry name" value="MarR"/>
    <property type="match status" value="1"/>
</dbReference>
<dbReference type="RefSeq" id="WP_089282682.1">
    <property type="nucleotide sequence ID" value="NZ_FZOJ01000007.1"/>
</dbReference>
<evidence type="ECO:0000256" key="2">
    <source>
        <dbReference type="ARBA" id="ARBA00023125"/>
    </source>
</evidence>
<keyword evidence="2" id="KW-0238">DNA-binding</keyword>
<evidence type="ECO:0000313" key="6">
    <source>
        <dbReference type="Proteomes" id="UP000198304"/>
    </source>
</evidence>
<evidence type="ECO:0000313" key="5">
    <source>
        <dbReference type="EMBL" id="SNS29323.1"/>
    </source>
</evidence>
<sequence length="153" mass="17938">MHTNHKSVGKYISILYRQAQSYIANQMKPYNIGGGQYMFLTILYERDGINQEELSNQLKMDKGTTARAIDKLEKAGYVIRKRNTEDRRAYNVFITDKAREIEPILYRTLISWTNILVGDLNQEERESLYMILEKMVNSTMLFAKEDSEDQLQL</sequence>
<protein>
    <submittedName>
        <fullName evidence="5">Transcriptional regulator, MarR family</fullName>
    </submittedName>
</protein>
<dbReference type="PANTHER" id="PTHR42756">
    <property type="entry name" value="TRANSCRIPTIONAL REGULATOR, MARR"/>
    <property type="match status" value="1"/>
</dbReference>